<keyword evidence="3" id="KW-1185">Reference proteome</keyword>
<organism evidence="2 3">
    <name type="scientific">Crotalaria pallida</name>
    <name type="common">Smooth rattlebox</name>
    <name type="synonym">Crotalaria striata</name>
    <dbReference type="NCBI Taxonomy" id="3830"/>
    <lineage>
        <taxon>Eukaryota</taxon>
        <taxon>Viridiplantae</taxon>
        <taxon>Streptophyta</taxon>
        <taxon>Embryophyta</taxon>
        <taxon>Tracheophyta</taxon>
        <taxon>Spermatophyta</taxon>
        <taxon>Magnoliopsida</taxon>
        <taxon>eudicotyledons</taxon>
        <taxon>Gunneridae</taxon>
        <taxon>Pentapetalae</taxon>
        <taxon>rosids</taxon>
        <taxon>fabids</taxon>
        <taxon>Fabales</taxon>
        <taxon>Fabaceae</taxon>
        <taxon>Papilionoideae</taxon>
        <taxon>50 kb inversion clade</taxon>
        <taxon>genistoids sensu lato</taxon>
        <taxon>core genistoids</taxon>
        <taxon>Crotalarieae</taxon>
        <taxon>Crotalaria</taxon>
    </lineage>
</organism>
<proteinExistence type="predicted"/>
<evidence type="ECO:0000313" key="3">
    <source>
        <dbReference type="Proteomes" id="UP001372338"/>
    </source>
</evidence>
<reference evidence="2 3" key="1">
    <citation type="submission" date="2024-01" db="EMBL/GenBank/DDBJ databases">
        <title>The genomes of 5 underutilized Papilionoideae crops provide insights into root nodulation and disease resistanc.</title>
        <authorList>
            <person name="Yuan L."/>
        </authorList>
    </citation>
    <scope>NUCLEOTIDE SEQUENCE [LARGE SCALE GENOMIC DNA]</scope>
    <source>
        <strain evidence="2">ZHUSHIDOU_FW_LH</strain>
        <tissue evidence="2">Leaf</tissue>
    </source>
</reference>
<comment type="caution">
    <text evidence="2">The sequence shown here is derived from an EMBL/GenBank/DDBJ whole genome shotgun (WGS) entry which is preliminary data.</text>
</comment>
<evidence type="ECO:0000313" key="2">
    <source>
        <dbReference type="EMBL" id="KAK7269400.1"/>
    </source>
</evidence>
<evidence type="ECO:0000256" key="1">
    <source>
        <dbReference type="SAM" id="MobiDB-lite"/>
    </source>
</evidence>
<dbReference type="EMBL" id="JAYWIO010000004">
    <property type="protein sequence ID" value="KAK7269400.1"/>
    <property type="molecule type" value="Genomic_DNA"/>
</dbReference>
<dbReference type="AlphaFoldDB" id="A0AAN9F8T0"/>
<gene>
    <name evidence="2" type="ORF">RIF29_22126</name>
</gene>
<feature type="region of interest" description="Disordered" evidence="1">
    <location>
        <begin position="201"/>
        <end position="223"/>
    </location>
</feature>
<protein>
    <submittedName>
        <fullName evidence="2">Uncharacterized protein</fullName>
    </submittedName>
</protein>
<dbReference type="Proteomes" id="UP001372338">
    <property type="component" value="Unassembled WGS sequence"/>
</dbReference>
<name>A0AAN9F8T0_CROPI</name>
<sequence>MKSNGLPWWCGAKPNSEETDGDDVQCYSERQCRAVATAYGDDVWLLQPTTMALSSSLRRVGRPSPKPVEILCSPPIPPSPPSLLQTPGHPPYVLSWLNSEISAQNMMDQELFEKLVLNNFCKLATAFQKGGLRDRNGSFFYKDHIRKSNVPVLAVAGDQDLICSSKTVQYDIKVLFRTPSVCNKDGGDGGIGGLHRISTGLGLGRPTRRSDGDCNRHSGAARR</sequence>
<accession>A0AAN9F8T0</accession>